<dbReference type="AlphaFoldDB" id="A0A942SXJ5"/>
<dbReference type="InterPro" id="IPR016181">
    <property type="entry name" value="Acyl_CoA_acyltransferase"/>
</dbReference>
<proteinExistence type="predicted"/>
<evidence type="ECO:0000259" key="2">
    <source>
        <dbReference type="Pfam" id="PF13302"/>
    </source>
</evidence>
<sequence length="210" mass="23219">MEIAPAPTLTGDRVTLEPLGPEHADDLRAAVADGDLWRTWYTNVPAPAQVDAEIDRRLAEHAAGRMVPFAVRDRPTGRVVGSTTFMNVDTANRRVEIGSTFLARSAQRTGVNTEAKLLQLSHAFDVWQCIAVEFRTHFHNVQSRTAIAGLGAKQDGVLRSHQIGRDGTLRDTVVFSITAAEWPTVRLSLAERLRKHDRAEGSRRRAARHA</sequence>
<protein>
    <submittedName>
        <fullName evidence="3">GNAT family N-acetyltransferase</fullName>
    </submittedName>
</protein>
<organism evidence="3">
    <name type="scientific">Neobacillus citreus</name>
    <dbReference type="NCBI Taxonomy" id="2833578"/>
    <lineage>
        <taxon>Bacteria</taxon>
        <taxon>Bacillati</taxon>
        <taxon>Bacillota</taxon>
        <taxon>Bacilli</taxon>
        <taxon>Bacillales</taxon>
        <taxon>Bacillaceae</taxon>
        <taxon>Neobacillus</taxon>
    </lineage>
</organism>
<dbReference type="Gene3D" id="3.40.630.30">
    <property type="match status" value="1"/>
</dbReference>
<dbReference type="GO" id="GO:0016747">
    <property type="term" value="F:acyltransferase activity, transferring groups other than amino-acyl groups"/>
    <property type="evidence" value="ECO:0007669"/>
    <property type="project" value="InterPro"/>
</dbReference>
<dbReference type="PANTHER" id="PTHR43610:SF1">
    <property type="entry name" value="N-ACETYLTRANSFERASE DOMAIN-CONTAINING PROTEIN"/>
    <property type="match status" value="1"/>
</dbReference>
<gene>
    <name evidence="3" type="ORF">KHB02_09740</name>
</gene>
<evidence type="ECO:0000256" key="1">
    <source>
        <dbReference type="SAM" id="MobiDB-lite"/>
    </source>
</evidence>
<dbReference type="Pfam" id="PF13302">
    <property type="entry name" value="Acetyltransf_3"/>
    <property type="match status" value="1"/>
</dbReference>
<evidence type="ECO:0000313" key="3">
    <source>
        <dbReference type="EMBL" id="MBS4181667.1"/>
    </source>
</evidence>
<feature type="region of interest" description="Disordered" evidence="1">
    <location>
        <begin position="1"/>
        <end position="21"/>
    </location>
</feature>
<comment type="caution">
    <text evidence="3">The sequence shown here is derived from an EMBL/GenBank/DDBJ whole genome shotgun (WGS) entry which is preliminary data.</text>
</comment>
<dbReference type="InterPro" id="IPR000182">
    <property type="entry name" value="GNAT_dom"/>
</dbReference>
<dbReference type="SUPFAM" id="SSF55729">
    <property type="entry name" value="Acyl-CoA N-acyltransferases (Nat)"/>
    <property type="match status" value="1"/>
</dbReference>
<reference evidence="3" key="1">
    <citation type="submission" date="2021-05" db="EMBL/GenBank/DDBJ databases">
        <title>Novel Bacillus species.</title>
        <authorList>
            <person name="Liu G."/>
        </authorList>
    </citation>
    <scope>NUCLEOTIDE SEQUENCE</scope>
    <source>
        <strain evidence="3">FJAT-50051</strain>
    </source>
</reference>
<dbReference type="EMBL" id="JAGYPE010000002">
    <property type="protein sequence ID" value="MBS4181667.1"/>
    <property type="molecule type" value="Genomic_DNA"/>
</dbReference>
<dbReference type="PANTHER" id="PTHR43610">
    <property type="entry name" value="BLL6696 PROTEIN"/>
    <property type="match status" value="1"/>
</dbReference>
<feature type="domain" description="N-acetyltransferase" evidence="2">
    <location>
        <begin position="13"/>
        <end position="153"/>
    </location>
</feature>
<name>A0A942SXJ5_9BACI</name>
<accession>A0A942SXJ5</accession>